<feature type="binding site" evidence="6">
    <location>
        <position position="77"/>
    </location>
    <ligand>
        <name>ATP</name>
        <dbReference type="ChEBI" id="CHEBI:30616"/>
    </ligand>
</feature>
<feature type="compositionally biased region" description="Polar residues" evidence="7">
    <location>
        <begin position="527"/>
        <end position="545"/>
    </location>
</feature>
<feature type="compositionally biased region" description="Polar residues" evidence="7">
    <location>
        <begin position="13"/>
        <end position="35"/>
    </location>
</feature>
<evidence type="ECO:0000259" key="8">
    <source>
        <dbReference type="PROSITE" id="PS50011"/>
    </source>
</evidence>
<dbReference type="Proteomes" id="UP000039865">
    <property type="component" value="Unassembled WGS sequence"/>
</dbReference>
<reference evidence="10 11" key="1">
    <citation type="submission" date="2014-06" db="EMBL/GenBank/DDBJ databases">
        <authorList>
            <person name="Swart Estienne"/>
        </authorList>
    </citation>
    <scope>NUCLEOTIDE SEQUENCE [LARGE SCALE GENOMIC DNA]</scope>
    <source>
        <strain evidence="10 11">130c</strain>
    </source>
</reference>
<feature type="compositionally biased region" description="Basic and acidic residues" evidence="7">
    <location>
        <begin position="1"/>
        <end position="12"/>
    </location>
</feature>
<evidence type="ECO:0000256" key="3">
    <source>
        <dbReference type="ARBA" id="ARBA00022741"/>
    </source>
</evidence>
<feature type="region of interest" description="Disordered" evidence="7">
    <location>
        <begin position="1"/>
        <end position="43"/>
    </location>
</feature>
<dbReference type="GO" id="GO:0035556">
    <property type="term" value="P:intracellular signal transduction"/>
    <property type="evidence" value="ECO:0007669"/>
    <property type="project" value="TreeGrafter"/>
</dbReference>
<dbReference type="InterPro" id="IPR008271">
    <property type="entry name" value="Ser/Thr_kinase_AS"/>
</dbReference>
<dbReference type="InterPro" id="IPR017441">
    <property type="entry name" value="Protein_kinase_ATP_BS"/>
</dbReference>
<keyword evidence="2" id="KW-0808">Transferase</keyword>
<feature type="domain" description="Protein kinase" evidence="8">
    <location>
        <begin position="48"/>
        <end position="300"/>
    </location>
</feature>
<gene>
    <name evidence="10" type="primary">Contig16599.g17674</name>
    <name evidence="10" type="ORF">STYLEM_16220</name>
</gene>
<keyword evidence="11" id="KW-1185">Reference proteome</keyword>
<dbReference type="CDD" id="cd14003">
    <property type="entry name" value="STKc_AMPK-like"/>
    <property type="match status" value="1"/>
</dbReference>
<dbReference type="InterPro" id="IPR011009">
    <property type="entry name" value="Kinase-like_dom_sf"/>
</dbReference>
<keyword evidence="5 6" id="KW-0067">ATP-binding</keyword>
<dbReference type="PANTHER" id="PTHR24346:SF82">
    <property type="entry name" value="KP78A-RELATED"/>
    <property type="match status" value="1"/>
</dbReference>
<dbReference type="SUPFAM" id="SSF56112">
    <property type="entry name" value="Protein kinase-like (PK-like)"/>
    <property type="match status" value="1"/>
</dbReference>
<feature type="domain" description="UBA" evidence="9">
    <location>
        <begin position="319"/>
        <end position="359"/>
    </location>
</feature>
<dbReference type="EMBL" id="CCKQ01015297">
    <property type="protein sequence ID" value="CDW87118.1"/>
    <property type="molecule type" value="Genomic_DNA"/>
</dbReference>
<proteinExistence type="predicted"/>
<dbReference type="GO" id="GO:0005737">
    <property type="term" value="C:cytoplasm"/>
    <property type="evidence" value="ECO:0007669"/>
    <property type="project" value="TreeGrafter"/>
</dbReference>
<keyword evidence="1" id="KW-0723">Serine/threonine-protein kinase</keyword>
<evidence type="ECO:0000259" key="9">
    <source>
        <dbReference type="PROSITE" id="PS50030"/>
    </source>
</evidence>
<dbReference type="GO" id="GO:0004674">
    <property type="term" value="F:protein serine/threonine kinase activity"/>
    <property type="evidence" value="ECO:0007669"/>
    <property type="project" value="UniProtKB-KW"/>
</dbReference>
<dbReference type="InParanoid" id="A0A078B1I8"/>
<organism evidence="10 11">
    <name type="scientific">Stylonychia lemnae</name>
    <name type="common">Ciliate</name>
    <dbReference type="NCBI Taxonomy" id="5949"/>
    <lineage>
        <taxon>Eukaryota</taxon>
        <taxon>Sar</taxon>
        <taxon>Alveolata</taxon>
        <taxon>Ciliophora</taxon>
        <taxon>Intramacronucleata</taxon>
        <taxon>Spirotrichea</taxon>
        <taxon>Stichotrichia</taxon>
        <taxon>Sporadotrichida</taxon>
        <taxon>Oxytrichidae</taxon>
        <taxon>Stylonychinae</taxon>
        <taxon>Stylonychia</taxon>
    </lineage>
</organism>
<dbReference type="InterPro" id="IPR000719">
    <property type="entry name" value="Prot_kinase_dom"/>
</dbReference>
<evidence type="ECO:0000256" key="5">
    <source>
        <dbReference type="ARBA" id="ARBA00022840"/>
    </source>
</evidence>
<dbReference type="Gene3D" id="1.10.510.10">
    <property type="entry name" value="Transferase(Phosphotransferase) domain 1"/>
    <property type="match status" value="1"/>
</dbReference>
<dbReference type="PROSITE" id="PS00107">
    <property type="entry name" value="PROTEIN_KINASE_ATP"/>
    <property type="match status" value="1"/>
</dbReference>
<dbReference type="PROSITE" id="PS50011">
    <property type="entry name" value="PROTEIN_KINASE_DOM"/>
    <property type="match status" value="1"/>
</dbReference>
<feature type="region of interest" description="Disordered" evidence="7">
    <location>
        <begin position="526"/>
        <end position="546"/>
    </location>
</feature>
<dbReference type="SMART" id="SM00220">
    <property type="entry name" value="S_TKc"/>
    <property type="match status" value="1"/>
</dbReference>
<evidence type="ECO:0000256" key="1">
    <source>
        <dbReference type="ARBA" id="ARBA00022527"/>
    </source>
</evidence>
<keyword evidence="4 10" id="KW-0418">Kinase</keyword>
<evidence type="ECO:0000313" key="11">
    <source>
        <dbReference type="Proteomes" id="UP000039865"/>
    </source>
</evidence>
<dbReference type="FunFam" id="3.30.200.20:FF:000003">
    <property type="entry name" value="Non-specific serine/threonine protein kinase"/>
    <property type="match status" value="1"/>
</dbReference>
<dbReference type="OrthoDB" id="193931at2759"/>
<accession>A0A078B1I8</accession>
<feature type="region of interest" description="Disordered" evidence="7">
    <location>
        <begin position="439"/>
        <end position="461"/>
    </location>
</feature>
<feature type="region of interest" description="Disordered" evidence="7">
    <location>
        <begin position="478"/>
        <end position="497"/>
    </location>
</feature>
<evidence type="ECO:0000256" key="7">
    <source>
        <dbReference type="SAM" id="MobiDB-lite"/>
    </source>
</evidence>
<dbReference type="GO" id="GO:0005524">
    <property type="term" value="F:ATP binding"/>
    <property type="evidence" value="ECO:0007669"/>
    <property type="project" value="UniProtKB-UniRule"/>
</dbReference>
<sequence>MNDSPNHKRESKNQPSLNQQQTESSNPSNGQPKSDQNQEKKPQTIGNYVLGRDLGKGTFGKVKVGTHVLTGEKVAVKILEKDKIADVSDVERVAREIHILKIVRHPHVVQLYEIIETSKELYLMMEYARGGELFEHIVHRKRLREKEASRFLHQIISGIEYLHKLGICHRDLKPENLLMDEHNNVKIVDFGLSNTYKNNELLKTACGSPCYAAPEMIAGKRYNGLMSDIWSCGVILFAMVCGYLPFEDPNTNLLYKKILGADYSIPQFVSTECRDLMTKILVTDPTQRIKIEDIRKHAWYNIVNVKDYGGIIVGTHPIPVDTDIITQLEQYGFDLEQSKKFVEGNRHNQQTTTYYLILKKHLRSGGKSVADITTYNPQKYIEDQQQKQNLVFRSHIRSSSQSNNAMINRTQYGQFSQDFTQTNYTTTQLPGVQEYGTAKNSVSTRLKSQEPIGQNKLPMNNTVIPQRYQTSVQNNKTNVSIRQDQSPSPHSYFQNQQQQISTFDQATNNQKSQNQPQNSPIIDMSQRKQLQNRKSTAVQNNSSQDYEMLPQVISGLQTANQYKKPLNTTTNQQNQQNLINAANYGGFTTNYDIPFMYFTPRDAVKFKKNKNKNQQLNMQNISAIVYQTNRKPSLNNSMINNSTNQQNMTQYIAPKRKVFKSVITQPVDQEYNSSNTALEQTQINFNPQRMPPTTAGVSKLNSSVDAARLQKQIQEQIQQRQAQVKQDSIKSRGQGYTSQQRPILNNTSNIQGSMPYGTVNNIAQNFVFNGNIPNMTQVGFNKLKKNIANQQQAPINVNITIYKIDNNGIPIQDLQSRGNNYIQNNKQQSSKSPRSNTVLNDQ</sequence>
<evidence type="ECO:0000256" key="6">
    <source>
        <dbReference type="PROSITE-ProRule" id="PRU10141"/>
    </source>
</evidence>
<feature type="region of interest" description="Disordered" evidence="7">
    <location>
        <begin position="721"/>
        <end position="742"/>
    </location>
</feature>
<dbReference type="FunFam" id="1.10.510.10:FF:000740">
    <property type="entry name" value="SNF1-related protein kinase, putative"/>
    <property type="match status" value="1"/>
</dbReference>
<dbReference type="AlphaFoldDB" id="A0A078B1I8"/>
<feature type="region of interest" description="Disordered" evidence="7">
    <location>
        <begin position="823"/>
        <end position="842"/>
    </location>
</feature>
<protein>
    <submittedName>
        <fullName evidence="10">Protein kinase domain containing protein</fullName>
    </submittedName>
</protein>
<dbReference type="PROSITE" id="PS00108">
    <property type="entry name" value="PROTEIN_KINASE_ST"/>
    <property type="match status" value="1"/>
</dbReference>
<evidence type="ECO:0000313" key="10">
    <source>
        <dbReference type="EMBL" id="CDW87118.1"/>
    </source>
</evidence>
<dbReference type="PROSITE" id="PS50030">
    <property type="entry name" value="UBA"/>
    <property type="match status" value="1"/>
</dbReference>
<evidence type="ECO:0000256" key="2">
    <source>
        <dbReference type="ARBA" id="ARBA00022679"/>
    </source>
</evidence>
<dbReference type="Pfam" id="PF00069">
    <property type="entry name" value="Pkinase"/>
    <property type="match status" value="1"/>
</dbReference>
<evidence type="ECO:0000256" key="4">
    <source>
        <dbReference type="ARBA" id="ARBA00022777"/>
    </source>
</evidence>
<dbReference type="PANTHER" id="PTHR24346">
    <property type="entry name" value="MAP/MICROTUBULE AFFINITY-REGULATING KINASE"/>
    <property type="match status" value="1"/>
</dbReference>
<keyword evidence="3 6" id="KW-0547">Nucleotide-binding</keyword>
<name>A0A078B1I8_STYLE</name>
<dbReference type="OMA" id="NERICTR"/>
<dbReference type="InterPro" id="IPR015940">
    <property type="entry name" value="UBA"/>
</dbReference>